<dbReference type="InterPro" id="IPR034804">
    <property type="entry name" value="SQR/QFR_C/D"/>
</dbReference>
<feature type="transmembrane region" description="Helical" evidence="1">
    <location>
        <begin position="62"/>
        <end position="83"/>
    </location>
</feature>
<dbReference type="CDD" id="cd03498">
    <property type="entry name" value="SQR_TypeB_2_TM"/>
    <property type="match status" value="1"/>
</dbReference>
<dbReference type="EMBL" id="JACSOD020000505">
    <property type="protein sequence ID" value="MBM6500570.1"/>
    <property type="molecule type" value="Genomic_DNA"/>
</dbReference>
<feature type="transmembrane region" description="Helical" evidence="1">
    <location>
        <begin position="218"/>
        <end position="241"/>
    </location>
</feature>
<evidence type="ECO:0000313" key="3">
    <source>
        <dbReference type="Proteomes" id="UP000759529"/>
    </source>
</evidence>
<keyword evidence="1" id="KW-1133">Transmembrane helix</keyword>
<sequence>MAKSALLKSSIAKKYWMAFTGLFLCLFLAGHLAGNLQLLVPNNALNFNKYALFMTTNPAVKILSYVTYLSILFHAVDGFLLTYQNIKARPVGYAKSNPSANSSFSSRNMAVLGTLILVFIVTHMVNFWAKMHFDQNIPLQTITVEVMGQKQELYLMTNDGYMATSQVAKTKEEAAKSGAQVYIKNRTEFYNTQADVKVGEGYKDLYKITVAFFKDPKYGLIATILYVVAMGVLAFHLLHGFQSAFQSIGLNSSTWIPKIKLFGKLFAIIVPILFAIIPVYIHFILK</sequence>
<feature type="transmembrane region" description="Helical" evidence="1">
    <location>
        <begin position="109"/>
        <end position="129"/>
    </location>
</feature>
<keyword evidence="1" id="KW-0812">Transmembrane</keyword>
<keyword evidence="1" id="KW-0472">Membrane</keyword>
<reference evidence="2 3" key="1">
    <citation type="submission" date="2021-02" db="EMBL/GenBank/DDBJ databases">
        <authorList>
            <person name="Jung H.S."/>
            <person name="Chun B.H."/>
            <person name="Jeon C.O."/>
        </authorList>
    </citation>
    <scope>NUCLEOTIDE SEQUENCE [LARGE SCALE GENOMIC DNA]</scope>
    <source>
        <strain evidence="2 3">LMG 25203</strain>
    </source>
</reference>
<dbReference type="InterPro" id="IPR011138">
    <property type="entry name" value="Cytochrome_b-558"/>
</dbReference>
<evidence type="ECO:0000256" key="1">
    <source>
        <dbReference type="SAM" id="Phobius"/>
    </source>
</evidence>
<protein>
    <submittedName>
        <fullName evidence="2">Succinate dehydrogenase cytochrome b subunit</fullName>
    </submittedName>
</protein>
<dbReference type="SUPFAM" id="SSF81343">
    <property type="entry name" value="Fumarate reductase respiratory complex transmembrane subunits"/>
    <property type="match status" value="1"/>
</dbReference>
<proteinExistence type="predicted"/>
<dbReference type="RefSeq" id="WP_187656456.1">
    <property type="nucleotide sequence ID" value="NZ_JACSOD020000505.1"/>
</dbReference>
<dbReference type="NCBIfam" id="TIGR02046">
    <property type="entry name" value="sdhC_b558_fam"/>
    <property type="match status" value="1"/>
</dbReference>
<organism evidence="2 3">
    <name type="scientific">Flavobacterium macrobrachii</name>
    <dbReference type="NCBI Taxonomy" id="591204"/>
    <lineage>
        <taxon>Bacteria</taxon>
        <taxon>Pseudomonadati</taxon>
        <taxon>Bacteroidota</taxon>
        <taxon>Flavobacteriia</taxon>
        <taxon>Flavobacteriales</taxon>
        <taxon>Flavobacteriaceae</taxon>
        <taxon>Flavobacterium</taxon>
    </lineage>
</organism>
<dbReference type="Proteomes" id="UP000759529">
    <property type="component" value="Unassembled WGS sequence"/>
</dbReference>
<evidence type="ECO:0000313" key="2">
    <source>
        <dbReference type="EMBL" id="MBM6500570.1"/>
    </source>
</evidence>
<gene>
    <name evidence="2" type="ORF">H9X54_014855</name>
</gene>
<name>A0ABS2D049_9FLAO</name>
<feature type="transmembrane region" description="Helical" evidence="1">
    <location>
        <begin position="261"/>
        <end position="285"/>
    </location>
</feature>
<accession>A0ABS2D049</accession>
<keyword evidence="3" id="KW-1185">Reference proteome</keyword>
<comment type="caution">
    <text evidence="2">The sequence shown here is derived from an EMBL/GenBank/DDBJ whole genome shotgun (WGS) entry which is preliminary data.</text>
</comment>
<dbReference type="Gene3D" id="1.20.1300.10">
    <property type="entry name" value="Fumarate reductase/succinate dehydrogenase, transmembrane subunit"/>
    <property type="match status" value="1"/>
</dbReference>